<dbReference type="RefSeq" id="WP_219875535.1">
    <property type="nucleotide sequence ID" value="NZ_JAHYXK010000001.1"/>
</dbReference>
<dbReference type="InterPro" id="IPR022409">
    <property type="entry name" value="PKD/Chitinase_dom"/>
</dbReference>
<evidence type="ECO:0000259" key="3">
    <source>
        <dbReference type="PROSITE" id="PS50835"/>
    </source>
</evidence>
<feature type="domain" description="Ig-like" evidence="3">
    <location>
        <begin position="257"/>
        <end position="364"/>
    </location>
</feature>
<dbReference type="SMART" id="SM00089">
    <property type="entry name" value="PKD"/>
    <property type="match status" value="3"/>
</dbReference>
<name>A0ABS7CP89_9BACT</name>
<evidence type="ECO:0000256" key="1">
    <source>
        <dbReference type="SAM" id="Phobius"/>
    </source>
</evidence>
<keyword evidence="1" id="KW-1133">Transmembrane helix</keyword>
<protein>
    <submittedName>
        <fullName evidence="4">T9SS type A sorting domain-containing protein</fullName>
    </submittedName>
</protein>
<comment type="caution">
    <text evidence="4">The sequence shown here is derived from an EMBL/GenBank/DDBJ whole genome shotgun (WGS) entry which is preliminary data.</text>
</comment>
<dbReference type="PROSITE" id="PS50093">
    <property type="entry name" value="PKD"/>
    <property type="match status" value="1"/>
</dbReference>
<dbReference type="SUPFAM" id="SSF49299">
    <property type="entry name" value="PKD domain"/>
    <property type="match status" value="3"/>
</dbReference>
<dbReference type="InterPro" id="IPR026444">
    <property type="entry name" value="Secre_tail"/>
</dbReference>
<evidence type="ECO:0000259" key="2">
    <source>
        <dbReference type="PROSITE" id="PS50093"/>
    </source>
</evidence>
<reference evidence="4 5" key="1">
    <citation type="journal article" date="2016" name="Int. J. Syst. Evol. Microbiol.">
        <title>Pontibacter aydingkolensis sp. nov., isolated from soil of a salt lake.</title>
        <authorList>
            <person name="Osman G."/>
            <person name="Zhang T."/>
            <person name="Lou K."/>
            <person name="Gao Y."/>
            <person name="Chang W."/>
            <person name="Lin Q."/>
            <person name="Yang H.M."/>
            <person name="Huo X.D."/>
            <person name="Wang N."/>
        </authorList>
    </citation>
    <scope>NUCLEOTIDE SEQUENCE [LARGE SCALE GENOMIC DNA]</scope>
    <source>
        <strain evidence="4 5">KACC 19255</strain>
    </source>
</reference>
<dbReference type="CDD" id="cd00146">
    <property type="entry name" value="PKD"/>
    <property type="match status" value="3"/>
</dbReference>
<dbReference type="InterPro" id="IPR007110">
    <property type="entry name" value="Ig-like_dom"/>
</dbReference>
<accession>A0ABS7CP89</accession>
<dbReference type="EMBL" id="JAHYXK010000001">
    <property type="protein sequence ID" value="MBW7465650.1"/>
    <property type="molecule type" value="Genomic_DNA"/>
</dbReference>
<gene>
    <name evidence="4" type="ORF">K0O23_01105</name>
</gene>
<dbReference type="Gene3D" id="2.60.40.10">
    <property type="entry name" value="Immunoglobulins"/>
    <property type="match status" value="4"/>
</dbReference>
<feature type="domain" description="PKD" evidence="2">
    <location>
        <begin position="201"/>
        <end position="269"/>
    </location>
</feature>
<proteinExistence type="predicted"/>
<evidence type="ECO:0000313" key="5">
    <source>
        <dbReference type="Proteomes" id="UP000813018"/>
    </source>
</evidence>
<feature type="transmembrane region" description="Helical" evidence="1">
    <location>
        <begin position="21"/>
        <end position="41"/>
    </location>
</feature>
<keyword evidence="1" id="KW-0812">Transmembrane</keyword>
<dbReference type="NCBIfam" id="TIGR04183">
    <property type="entry name" value="Por_Secre_tail"/>
    <property type="match status" value="1"/>
</dbReference>
<keyword evidence="5" id="KW-1185">Reference proteome</keyword>
<organism evidence="4 5">
    <name type="scientific">Pontibacter aydingkolensis</name>
    <dbReference type="NCBI Taxonomy" id="1911536"/>
    <lineage>
        <taxon>Bacteria</taxon>
        <taxon>Pseudomonadati</taxon>
        <taxon>Bacteroidota</taxon>
        <taxon>Cytophagia</taxon>
        <taxon>Cytophagales</taxon>
        <taxon>Hymenobacteraceae</taxon>
        <taxon>Pontibacter</taxon>
    </lineage>
</organism>
<dbReference type="Pfam" id="PF18911">
    <property type="entry name" value="PKD_4"/>
    <property type="match status" value="1"/>
</dbReference>
<keyword evidence="1" id="KW-0472">Membrane</keyword>
<dbReference type="PROSITE" id="PS50835">
    <property type="entry name" value="IG_LIKE"/>
    <property type="match status" value="1"/>
</dbReference>
<dbReference type="InterPro" id="IPR013783">
    <property type="entry name" value="Ig-like_fold"/>
</dbReference>
<dbReference type="InterPro" id="IPR035986">
    <property type="entry name" value="PKD_dom_sf"/>
</dbReference>
<dbReference type="Proteomes" id="UP000813018">
    <property type="component" value="Unassembled WGS sequence"/>
</dbReference>
<evidence type="ECO:0000313" key="4">
    <source>
        <dbReference type="EMBL" id="MBW7465650.1"/>
    </source>
</evidence>
<sequence>MNQLYLEEDSKSYTSPKPTKLIWHLLMLLIAALLMTTSAYAQTCPDLNCTSNDVKVERVYLADVNGVPLTSSCTPGETVQAYLHVVVSTTTPRVGVYVSGTLKVDGMAGQPVANCFGVALTGNNNVLKYPTPVNWMCGKEIMLVDIFVAWGTGNKNFCLDATTCSSIVPSKCRREAPIVIEAPLIANFTSQAACTENNRYETVSFSGSATGGKAPYTFAWDFNNDGITDATTQNASYTYMSDGQKTVKLTVTDSSSPAKSDTQTSMITINACCTTPDADAGETKVLTCTATSIMLSGSSSTAGATYAWVASNGGNIVSGGTTLTPTVNAAGTYTLTVTTGRGGCTASDAVVVTENKVAPTVSISTPFVAHITCKTPSAMLGSITSAVEPSYSWSGPGGFTAETQGITVTVAGEYVLTVTDLSNGCSATARYTVTEDRDIELNAGSDKELSCKNTSVMLSGSTTVPEIWRSVSWTASNGGNIVSGGHTLTPTVDAAGTYTLKVTNSRSGCEATDEVVVTLDAAAPNAQATGGMLSCDAGSLQLKGASTTPGVTYSWTGPNDFTSTQQNPTVTVAGTYTLTVTKTSNGCSATATAIVTPQPTPEPEVTCHLENFSDEKMGLVTRLNTPAGPVPVFGKKRNPDGTYAAQNHAAIFDTQDPTGDDTDLYTVDWHHVLIINQDQTNIPNDNQWGGELLLDFSQIGPVTMTSMRALDIDGYENNSWVYLYGAEGNELYKVKLQALGNNSRQTVNLGNTKGVMLMRIVLDGRNESLHLAGSGAFDDLRFCIEKEVESPCPIQPLASTDESKAVAYPMPFSDRTTVEFTFAKGGEYVANLYDLRGNLLKELKKGTAQAGEATSVEVDGRSMLNGIYIARIVSGSEVKTVKLILRK</sequence>
<dbReference type="InterPro" id="IPR000601">
    <property type="entry name" value="PKD_dom"/>
</dbReference>